<dbReference type="PATRIC" id="fig|36861.3.peg.2063"/>
<keyword evidence="1" id="KW-0812">Transmembrane</keyword>
<protein>
    <recommendedName>
        <fullName evidence="2">VanZ-like domain-containing protein</fullName>
    </recommendedName>
</protein>
<comment type="caution">
    <text evidence="3">The sequence shown here is derived from an EMBL/GenBank/DDBJ whole genome shotgun (WGS) entry which is preliminary data.</text>
</comment>
<name>A0A125BC91_THIDE</name>
<dbReference type="Proteomes" id="UP000064243">
    <property type="component" value="Unassembled WGS sequence"/>
</dbReference>
<accession>A0A125BC91</accession>
<feature type="transmembrane region" description="Helical" evidence="1">
    <location>
        <begin position="45"/>
        <end position="64"/>
    </location>
</feature>
<gene>
    <name evidence="3" type="ORF">ABW22_11410</name>
</gene>
<dbReference type="InterPro" id="IPR006976">
    <property type="entry name" value="VanZ-like"/>
</dbReference>
<sequence>MKHAVLFHRFALALVAVLLALYFWGNSQPEAAGLIPAPWDKLAHLGWYAVLSGLLLVATGRHAWPWVMAGMLLLAGWDEWHQFALPGRQPGLDDWVADALGVLAGIGISHEIARRAWPVRQG</sequence>
<keyword evidence="1" id="KW-0472">Membrane</keyword>
<evidence type="ECO:0000313" key="3">
    <source>
        <dbReference type="EMBL" id="KVW94769.1"/>
    </source>
</evidence>
<dbReference type="Pfam" id="PF04892">
    <property type="entry name" value="VanZ"/>
    <property type="match status" value="1"/>
</dbReference>
<dbReference type="RefSeq" id="WP_082708781.1">
    <property type="nucleotide sequence ID" value="NZ_LDUG01000033.1"/>
</dbReference>
<keyword evidence="1" id="KW-1133">Transmembrane helix</keyword>
<dbReference type="NCBIfam" id="NF037970">
    <property type="entry name" value="vanZ_1"/>
    <property type="match status" value="1"/>
</dbReference>
<evidence type="ECO:0000259" key="2">
    <source>
        <dbReference type="Pfam" id="PF04892"/>
    </source>
</evidence>
<reference evidence="3 4" key="1">
    <citation type="journal article" date="2015" name="Appl. Environ. Microbiol.">
        <title>Aerobic and Anaerobic Thiosulfate Oxidation by a Cold-Adapted, Subglacial Chemoautotroph.</title>
        <authorList>
            <person name="Harrold Z.R."/>
            <person name="Skidmore M.L."/>
            <person name="Hamilton T.L."/>
            <person name="Desch L."/>
            <person name="Amada K."/>
            <person name="van Gelder W."/>
            <person name="Glover K."/>
            <person name="Roden E.E."/>
            <person name="Boyd E.S."/>
        </authorList>
    </citation>
    <scope>NUCLEOTIDE SEQUENCE [LARGE SCALE GENOMIC DNA]</scope>
    <source>
        <strain evidence="3 4">RG</strain>
    </source>
</reference>
<feature type="domain" description="VanZ-like" evidence="2">
    <location>
        <begin position="37"/>
        <end position="109"/>
    </location>
</feature>
<organism evidence="3 4">
    <name type="scientific">Thiobacillus denitrificans</name>
    <dbReference type="NCBI Taxonomy" id="36861"/>
    <lineage>
        <taxon>Bacteria</taxon>
        <taxon>Pseudomonadati</taxon>
        <taxon>Pseudomonadota</taxon>
        <taxon>Betaproteobacteria</taxon>
        <taxon>Nitrosomonadales</taxon>
        <taxon>Thiobacillaceae</taxon>
        <taxon>Thiobacillus</taxon>
    </lineage>
</organism>
<proteinExistence type="predicted"/>
<dbReference type="OrthoDB" id="8564037at2"/>
<dbReference type="EMBL" id="LDUG01000033">
    <property type="protein sequence ID" value="KVW94769.1"/>
    <property type="molecule type" value="Genomic_DNA"/>
</dbReference>
<evidence type="ECO:0000313" key="4">
    <source>
        <dbReference type="Proteomes" id="UP000064243"/>
    </source>
</evidence>
<dbReference type="AlphaFoldDB" id="A0A125BC91"/>
<keyword evidence="4" id="KW-1185">Reference proteome</keyword>
<evidence type="ECO:0000256" key="1">
    <source>
        <dbReference type="SAM" id="Phobius"/>
    </source>
</evidence>